<name>A0ACC0CBU0_CATRO</name>
<gene>
    <name evidence="1" type="ORF">M9H77_03545</name>
</gene>
<comment type="caution">
    <text evidence="1">The sequence shown here is derived from an EMBL/GenBank/DDBJ whole genome shotgun (WGS) entry which is preliminary data.</text>
</comment>
<evidence type="ECO:0000313" key="2">
    <source>
        <dbReference type="Proteomes" id="UP001060085"/>
    </source>
</evidence>
<dbReference type="Proteomes" id="UP001060085">
    <property type="component" value="Linkage Group LG01"/>
</dbReference>
<organism evidence="1 2">
    <name type="scientific">Catharanthus roseus</name>
    <name type="common">Madagascar periwinkle</name>
    <name type="synonym">Vinca rosea</name>
    <dbReference type="NCBI Taxonomy" id="4058"/>
    <lineage>
        <taxon>Eukaryota</taxon>
        <taxon>Viridiplantae</taxon>
        <taxon>Streptophyta</taxon>
        <taxon>Embryophyta</taxon>
        <taxon>Tracheophyta</taxon>
        <taxon>Spermatophyta</taxon>
        <taxon>Magnoliopsida</taxon>
        <taxon>eudicotyledons</taxon>
        <taxon>Gunneridae</taxon>
        <taxon>Pentapetalae</taxon>
        <taxon>asterids</taxon>
        <taxon>lamiids</taxon>
        <taxon>Gentianales</taxon>
        <taxon>Apocynaceae</taxon>
        <taxon>Rauvolfioideae</taxon>
        <taxon>Vinceae</taxon>
        <taxon>Catharanthinae</taxon>
        <taxon>Catharanthus</taxon>
    </lineage>
</organism>
<keyword evidence="2" id="KW-1185">Reference proteome</keyword>
<protein>
    <submittedName>
        <fullName evidence="1">Uncharacterized protein</fullName>
    </submittedName>
</protein>
<evidence type="ECO:0000313" key="1">
    <source>
        <dbReference type="EMBL" id="KAI5682317.1"/>
    </source>
</evidence>
<proteinExistence type="predicted"/>
<sequence length="888" mass="98702">MPATVVVERARVMWQMKLHSAIRTAIACTIIGCTTLYGPSRLKTVITFPAFSYVTAILIVSDSNLGDVMRGCCHAFWAAIQVVPISILSLKIIGQDRFSPCIAALTVALTSFFVGLPESTALLTKRIAFGQIVIVYVDIVIHGNRLKDNGIMLPLHVASCTALGAFSAFLALLLPFPRLAYSQVRRLCRLYAENASERINLCFKALTAESNLVADELICQDKPLADTGKKLLQSITLMQRMLQRIQTVSFDTKENDSFLSFLEQNGILWERPWILLSKPEYQSPGDTLLGMETPVRGMEIALSFCNLPVGLANKELHQILYSASLILGLKLEQTKCFSPLNFNSMTVPELKGECVEKLMLAHETILSVDKDPSACFFLSCAQQFVNNLTSKEKTENHQGRYIHRRDKLKDTQGTALISTKETYGNCIMKPNKERLLFAAKCSLSLGLAVLIGLLFDRENGYWSGLTIAISFVEGRQAIFTAANARAQGTAIGSVYGVLGCAIFGKLVKLRFLALLPWIVFTNFLRHSQMYGQAGGISAVIGALLILGRKNYGPPKEFAIARLTEAIIGLCSFIFVELLFQPTRASTLAKKHLYLSLVTLQECIKQIDVSPNGNDQSSMRLEAFKNKQRNLNCHIHDLQSSIAEAELEPNFWFIPFRSSCYQKLQESLSNIAILLPCMTQSLEFLLQASHVHFDHWKELQEQIEDVLELGKEILSTSLSCLEKLTFLKPYQVVQEPQEKIFHDPEKGNLPTENSFAASNVENVNSSNIAKSFVQQLKNVADNMRDSEGGEELKAKMFFSLSALGFCIGCLIEKLSKGSSVLMGIFQGALDMGINDCMKSLYIGDGEEDNDDDLWSPYIIDVEGAPESKRPHIQVSESEYIHWGTPWSAL</sequence>
<accession>A0ACC0CBU0</accession>
<dbReference type="EMBL" id="CM044701">
    <property type="protein sequence ID" value="KAI5682317.1"/>
    <property type="molecule type" value="Genomic_DNA"/>
</dbReference>
<reference evidence="2" key="1">
    <citation type="journal article" date="2023" name="Nat. Plants">
        <title>Single-cell RNA sequencing provides a high-resolution roadmap for understanding the multicellular compartmentation of specialized metabolism.</title>
        <authorList>
            <person name="Sun S."/>
            <person name="Shen X."/>
            <person name="Li Y."/>
            <person name="Li Y."/>
            <person name="Wang S."/>
            <person name="Li R."/>
            <person name="Zhang H."/>
            <person name="Shen G."/>
            <person name="Guo B."/>
            <person name="Wei J."/>
            <person name="Xu J."/>
            <person name="St-Pierre B."/>
            <person name="Chen S."/>
            <person name="Sun C."/>
        </authorList>
    </citation>
    <scope>NUCLEOTIDE SEQUENCE [LARGE SCALE GENOMIC DNA]</scope>
</reference>